<evidence type="ECO:0000256" key="7">
    <source>
        <dbReference type="ARBA" id="ARBA00023002"/>
    </source>
</evidence>
<comment type="cofactor">
    <cofactor evidence="1 12">
        <name>FAD</name>
        <dbReference type="ChEBI" id="CHEBI:57692"/>
    </cofactor>
</comment>
<proteinExistence type="inferred from homology"/>
<keyword evidence="5 12" id="KW-0274">FAD</keyword>
<comment type="function">
    <text evidence="12">Catalyzes the hydroxylation of L-kynurenine (L-Kyn) to form 3-hydroxy-L-kynurenine (L-3OHKyn). Required for synthesis of quinolinic acid.</text>
</comment>
<dbReference type="Proteomes" id="UP000018001">
    <property type="component" value="Unassembled WGS sequence"/>
</dbReference>
<keyword evidence="2 12" id="KW-0285">Flavoprotein</keyword>
<gene>
    <name evidence="12" type="primary">BNA4</name>
    <name evidence="14" type="ORF">PVAR5_2056</name>
</gene>
<evidence type="ECO:0000256" key="1">
    <source>
        <dbReference type="ARBA" id="ARBA00001974"/>
    </source>
</evidence>
<feature type="domain" description="FAD-binding" evidence="13">
    <location>
        <begin position="73"/>
        <end position="425"/>
    </location>
</feature>
<dbReference type="eggNOG" id="KOG2614">
    <property type="taxonomic scope" value="Eukaryota"/>
</dbReference>
<evidence type="ECO:0000313" key="14">
    <source>
        <dbReference type="EMBL" id="GAD93446.1"/>
    </source>
</evidence>
<evidence type="ECO:0000256" key="9">
    <source>
        <dbReference type="ARBA" id="ARBA00023128"/>
    </source>
</evidence>
<evidence type="ECO:0000259" key="13">
    <source>
        <dbReference type="Pfam" id="PF01494"/>
    </source>
</evidence>
<reference evidence="15" key="1">
    <citation type="journal article" date="2014" name="Genome Announc.">
        <title>Draft genome sequence of the formaldehyde-resistant fungus Byssochlamys spectabilis No. 5 (anamorph Paecilomyces variotii No. 5) (NBRC109023).</title>
        <authorList>
            <person name="Oka T."/>
            <person name="Ekino K."/>
            <person name="Fukuda K."/>
            <person name="Nomura Y."/>
        </authorList>
    </citation>
    <scope>NUCLEOTIDE SEQUENCE [LARGE SCALE GENOMIC DNA]</scope>
    <source>
        <strain evidence="15">No. 5 / NBRC 109023</strain>
    </source>
</reference>
<dbReference type="PANTHER" id="PTHR46028:SF2">
    <property type="entry name" value="KYNURENINE 3-MONOOXYGENASE"/>
    <property type="match status" value="1"/>
</dbReference>
<dbReference type="InterPro" id="IPR002938">
    <property type="entry name" value="FAD-bd"/>
</dbReference>
<dbReference type="PRINTS" id="PR00420">
    <property type="entry name" value="RNGMNOXGNASE"/>
</dbReference>
<comment type="subcellular location">
    <subcellularLocation>
        <location evidence="12">Mitochondrion outer membrane</location>
    </subcellularLocation>
</comment>
<dbReference type="PANTHER" id="PTHR46028">
    <property type="entry name" value="KYNURENINE 3-MONOOXYGENASE"/>
    <property type="match status" value="1"/>
</dbReference>
<dbReference type="UniPathway" id="UPA00253">
    <property type="reaction ID" value="UER00328"/>
</dbReference>
<dbReference type="InterPro" id="IPR036188">
    <property type="entry name" value="FAD/NAD-bd_sf"/>
</dbReference>
<dbReference type="GO" id="GO:0019805">
    <property type="term" value="P:quinolinate biosynthetic process"/>
    <property type="evidence" value="ECO:0007669"/>
    <property type="project" value="UniProtKB-UniRule"/>
</dbReference>
<keyword evidence="8 12" id="KW-0503">Monooxygenase</keyword>
<dbReference type="HAMAP" id="MF_01971">
    <property type="entry name" value="Kynurenine_monooxygenase"/>
    <property type="match status" value="1"/>
</dbReference>
<dbReference type="AlphaFoldDB" id="V5FUS6"/>
<dbReference type="GO" id="GO:0043420">
    <property type="term" value="P:anthranilate metabolic process"/>
    <property type="evidence" value="ECO:0007669"/>
    <property type="project" value="UniProtKB-UniRule"/>
</dbReference>
<evidence type="ECO:0000256" key="11">
    <source>
        <dbReference type="ARBA" id="ARBA00047818"/>
    </source>
</evidence>
<evidence type="ECO:0000313" key="15">
    <source>
        <dbReference type="Proteomes" id="UP000018001"/>
    </source>
</evidence>
<dbReference type="GO" id="GO:0004502">
    <property type="term" value="F:kynurenine 3-monooxygenase activity"/>
    <property type="evidence" value="ECO:0007669"/>
    <property type="project" value="UniProtKB-UniRule"/>
</dbReference>
<dbReference type="OrthoDB" id="10053569at2759"/>
<dbReference type="EMBL" id="BAUL01000057">
    <property type="protein sequence ID" value="GAD93446.1"/>
    <property type="molecule type" value="Genomic_DNA"/>
</dbReference>
<name>V5FUS6_BYSSN</name>
<dbReference type="FunCoup" id="V5FUS6">
    <property type="interactions" value="714"/>
</dbReference>
<keyword evidence="6 12" id="KW-0521">NADP</keyword>
<dbReference type="HOGENOM" id="CLU_023210_2_1_1"/>
<dbReference type="GO" id="GO:0034354">
    <property type="term" value="P:'de novo' NAD+ biosynthetic process from L-tryptophan"/>
    <property type="evidence" value="ECO:0007669"/>
    <property type="project" value="UniProtKB-UniRule"/>
</dbReference>
<dbReference type="InParanoid" id="V5FUS6"/>
<dbReference type="SUPFAM" id="SSF51905">
    <property type="entry name" value="FAD/NAD(P)-binding domain"/>
    <property type="match status" value="1"/>
</dbReference>
<dbReference type="GO" id="GO:0071949">
    <property type="term" value="F:FAD binding"/>
    <property type="evidence" value="ECO:0007669"/>
    <property type="project" value="InterPro"/>
</dbReference>
<sequence>MIAWYIATQAKGSANNTEGKKSLRDRIADFWWRELVGEPASGQAPYLSTLLPLLACAETKSASDMVDASKKQKVVIVGAGPVGSLAALYAASRGDDVEMYELRGDLRDPSTIPLNFTKSINLALSERGINSMKQLGRHGLIDKLLQETIPMYGRMIHGKGTSGELWEAAQAYDVHGRAINAVDRGALNNALLDELDRTPNVKMFFNHKLTGADFRSNKAWFERRIPGGTDGKSQGSNTSDRPQEVEVPFDMLIGADGAHSGTRYHMMKFARVDYQQEYIDTLWCEFRIPPTEDGDFRISPNHLHIWPGKEFMFIALPSADKSFTCTLFAPSSHYTKLENAPQEVVEFFDAYFPGVCRDLITPHDLQEQFTSNPHLPLISIKCKPHHYGSSVVILGDAAHAVLPFYGQGLNAGMEDVRVLFEILDKHGVYNSPLDLDAQRASRARAFQAYTDQRAPDTHAINDLSKRNYLEMRWGVKLPLYKFRKSVEETLDAYFPRLGWRTQYSRVSFSNERYSAVIRAADRQGEIFTACLSSVALSLLGSVGFVLYKFRTQLLPSGFILRPLQTLTEFSFRAYNAALRTYSFS</sequence>
<evidence type="ECO:0000256" key="2">
    <source>
        <dbReference type="ARBA" id="ARBA00022630"/>
    </source>
</evidence>
<comment type="catalytic activity">
    <reaction evidence="11 12">
        <text>L-kynurenine + NADPH + O2 + H(+) = 3-hydroxy-L-kynurenine + NADP(+) + H2O</text>
        <dbReference type="Rhea" id="RHEA:20545"/>
        <dbReference type="ChEBI" id="CHEBI:15377"/>
        <dbReference type="ChEBI" id="CHEBI:15378"/>
        <dbReference type="ChEBI" id="CHEBI:15379"/>
        <dbReference type="ChEBI" id="CHEBI:57783"/>
        <dbReference type="ChEBI" id="CHEBI:57959"/>
        <dbReference type="ChEBI" id="CHEBI:58125"/>
        <dbReference type="ChEBI" id="CHEBI:58349"/>
        <dbReference type="EC" id="1.14.13.9"/>
    </reaction>
</comment>
<evidence type="ECO:0000256" key="12">
    <source>
        <dbReference type="HAMAP-Rule" id="MF_03018"/>
    </source>
</evidence>
<evidence type="ECO:0000256" key="3">
    <source>
        <dbReference type="ARBA" id="ARBA00022642"/>
    </source>
</evidence>
<keyword evidence="15" id="KW-1185">Reference proteome</keyword>
<dbReference type="GO" id="GO:0005741">
    <property type="term" value="C:mitochondrial outer membrane"/>
    <property type="evidence" value="ECO:0007669"/>
    <property type="project" value="UniProtKB-SubCell"/>
</dbReference>
<accession>V5FUS6</accession>
<evidence type="ECO:0000256" key="4">
    <source>
        <dbReference type="ARBA" id="ARBA00022787"/>
    </source>
</evidence>
<dbReference type="GO" id="GO:0006569">
    <property type="term" value="P:L-tryptophan catabolic process"/>
    <property type="evidence" value="ECO:0007669"/>
    <property type="project" value="UniProtKB-UniRule"/>
</dbReference>
<keyword evidence="3 12" id="KW-0662">Pyridine nucleotide biosynthesis</keyword>
<comment type="caution">
    <text evidence="14">The sequence shown here is derived from an EMBL/GenBank/DDBJ whole genome shotgun (WGS) entry which is preliminary data.</text>
</comment>
<dbReference type="EC" id="1.14.13.9" evidence="12"/>
<dbReference type="Pfam" id="PF01494">
    <property type="entry name" value="FAD_binding_3"/>
    <property type="match status" value="1"/>
</dbReference>
<dbReference type="FunFam" id="3.50.50.60:FF:000129">
    <property type="entry name" value="Kynurenine 3-monooxygenase"/>
    <property type="match status" value="1"/>
</dbReference>
<evidence type="ECO:0000256" key="10">
    <source>
        <dbReference type="ARBA" id="ARBA00023136"/>
    </source>
</evidence>
<dbReference type="Gene3D" id="3.50.50.60">
    <property type="entry name" value="FAD/NAD(P)-binding domain"/>
    <property type="match status" value="1"/>
</dbReference>
<keyword evidence="7 12" id="KW-0560">Oxidoreductase</keyword>
<dbReference type="GO" id="GO:0070189">
    <property type="term" value="P:kynurenine metabolic process"/>
    <property type="evidence" value="ECO:0007669"/>
    <property type="project" value="TreeGrafter"/>
</dbReference>
<protein>
    <recommendedName>
        <fullName evidence="12">Kynurenine 3-monooxygenase</fullName>
        <ecNumber evidence="12">1.14.13.9</ecNumber>
    </recommendedName>
    <alternativeName>
        <fullName evidence="12">Biosynthesis of nicotinic acid protein 4</fullName>
    </alternativeName>
    <alternativeName>
        <fullName evidence="12">Kynurenine 3-hydroxylase</fullName>
    </alternativeName>
</protein>
<comment type="similarity">
    <text evidence="12">Belongs to the aromatic-ring hydroxylase family. KMO subfamily.</text>
</comment>
<keyword evidence="9 12" id="KW-0496">Mitochondrion</keyword>
<evidence type="ECO:0000256" key="5">
    <source>
        <dbReference type="ARBA" id="ARBA00022827"/>
    </source>
</evidence>
<comment type="pathway">
    <text evidence="12">Cofactor biosynthesis; NAD(+) biosynthesis; quinolinate from L-kynurenine: step 1/3.</text>
</comment>
<dbReference type="InterPro" id="IPR027545">
    <property type="entry name" value="Kynurenine_monooxygenase"/>
</dbReference>
<keyword evidence="10 12" id="KW-0472">Membrane</keyword>
<evidence type="ECO:0000256" key="8">
    <source>
        <dbReference type="ARBA" id="ARBA00023033"/>
    </source>
</evidence>
<organism evidence="14 15">
    <name type="scientific">Byssochlamys spectabilis (strain No. 5 / NBRC 109023)</name>
    <name type="common">Paecilomyces variotii</name>
    <dbReference type="NCBI Taxonomy" id="1356009"/>
    <lineage>
        <taxon>Eukaryota</taxon>
        <taxon>Fungi</taxon>
        <taxon>Dikarya</taxon>
        <taxon>Ascomycota</taxon>
        <taxon>Pezizomycotina</taxon>
        <taxon>Eurotiomycetes</taxon>
        <taxon>Eurotiomycetidae</taxon>
        <taxon>Eurotiales</taxon>
        <taxon>Thermoascaceae</taxon>
        <taxon>Paecilomyces</taxon>
    </lineage>
</organism>
<keyword evidence="4 12" id="KW-1000">Mitochondrion outer membrane</keyword>
<evidence type="ECO:0000256" key="6">
    <source>
        <dbReference type="ARBA" id="ARBA00022857"/>
    </source>
</evidence>